<name>A0A0L8HLM3_OCTBM</name>
<sequence>MKGFCFLIAVCLLAIVEGVQNCPIICFVHPCQIARCPMFPYATCVQRCPCRAEFYIYGRDVTSLCNYGPFWKNYYERVNAKKKCIIYNCFMDPCRGKTCPKFPNAECRSNYCNGCNFDFFVADVKVNC</sequence>
<feature type="chain" id="PRO_5005583824" evidence="1">
    <location>
        <begin position="19"/>
        <end position="128"/>
    </location>
</feature>
<dbReference type="AlphaFoldDB" id="A0A0L8HLM3"/>
<feature type="signal peptide" evidence="1">
    <location>
        <begin position="1"/>
        <end position="18"/>
    </location>
</feature>
<evidence type="ECO:0000256" key="1">
    <source>
        <dbReference type="SAM" id="SignalP"/>
    </source>
</evidence>
<organism evidence="2">
    <name type="scientific">Octopus bimaculoides</name>
    <name type="common">California two-spotted octopus</name>
    <dbReference type="NCBI Taxonomy" id="37653"/>
    <lineage>
        <taxon>Eukaryota</taxon>
        <taxon>Metazoa</taxon>
        <taxon>Spiralia</taxon>
        <taxon>Lophotrochozoa</taxon>
        <taxon>Mollusca</taxon>
        <taxon>Cephalopoda</taxon>
        <taxon>Coleoidea</taxon>
        <taxon>Octopodiformes</taxon>
        <taxon>Octopoda</taxon>
        <taxon>Incirrata</taxon>
        <taxon>Octopodidae</taxon>
        <taxon>Octopus</taxon>
    </lineage>
</organism>
<reference evidence="2" key="1">
    <citation type="submission" date="2015-07" db="EMBL/GenBank/DDBJ databases">
        <title>MeaNS - Measles Nucleotide Surveillance Program.</title>
        <authorList>
            <person name="Tran T."/>
            <person name="Druce J."/>
        </authorList>
    </citation>
    <scope>NUCLEOTIDE SEQUENCE</scope>
    <source>
        <strain evidence="2">UCB-OBI-ISO-001</strain>
        <tissue evidence="2">Gonad</tissue>
    </source>
</reference>
<protein>
    <submittedName>
        <fullName evidence="2">Uncharacterized protein</fullName>
    </submittedName>
</protein>
<dbReference type="OrthoDB" id="10037294at2759"/>
<dbReference type="EMBL" id="KQ417832">
    <property type="protein sequence ID" value="KOF90121.1"/>
    <property type="molecule type" value="Genomic_DNA"/>
</dbReference>
<gene>
    <name evidence="2" type="ORF">OCBIM_22011792mg</name>
</gene>
<evidence type="ECO:0000313" key="2">
    <source>
        <dbReference type="EMBL" id="KOF90121.1"/>
    </source>
</evidence>
<proteinExistence type="predicted"/>
<accession>A0A0L8HLM3</accession>
<dbReference type="KEGG" id="obi:106869915"/>
<keyword evidence="1" id="KW-0732">Signal</keyword>